<dbReference type="Proteomes" id="UP001206895">
    <property type="component" value="Unassembled WGS sequence"/>
</dbReference>
<evidence type="ECO:0008006" key="3">
    <source>
        <dbReference type="Google" id="ProtNLM"/>
    </source>
</evidence>
<keyword evidence="2" id="KW-1185">Reference proteome</keyword>
<gene>
    <name evidence="1" type="ORF">LX13_000586</name>
</gene>
<dbReference type="EMBL" id="JAMTCJ010000001">
    <property type="protein sequence ID" value="MCP2174779.1"/>
    <property type="molecule type" value="Genomic_DNA"/>
</dbReference>
<organism evidence="1 2">
    <name type="scientific">Williamsia maris</name>
    <dbReference type="NCBI Taxonomy" id="72806"/>
    <lineage>
        <taxon>Bacteria</taxon>
        <taxon>Bacillati</taxon>
        <taxon>Actinomycetota</taxon>
        <taxon>Actinomycetes</taxon>
        <taxon>Mycobacteriales</taxon>
        <taxon>Nocardiaceae</taxon>
        <taxon>Williamsia</taxon>
    </lineage>
</organism>
<evidence type="ECO:0000313" key="2">
    <source>
        <dbReference type="Proteomes" id="UP001206895"/>
    </source>
</evidence>
<name>A0ABT1H946_9NOCA</name>
<accession>A0ABT1H946</accession>
<comment type="caution">
    <text evidence="1">The sequence shown here is derived from an EMBL/GenBank/DDBJ whole genome shotgun (WGS) entry which is preliminary data.</text>
</comment>
<dbReference type="RefSeq" id="WP_253659805.1">
    <property type="nucleotide sequence ID" value="NZ_BAAAJQ010000001.1"/>
</dbReference>
<evidence type="ECO:0000313" key="1">
    <source>
        <dbReference type="EMBL" id="MCP2174779.1"/>
    </source>
</evidence>
<sequence>MSWQPGDLTAAQMQDEWVEENGWAAQPPAAIIALWRQIADAEVAYGREQTVQVADTTPTVGAELPDLVVVPAHPRLDGTQGFDIELAVSGGNPMVVAFSTVDALAAMLGEFQPWVGLTPRDIASVHAGLPILLDPTPGVLDAEWTADRLTALKEAIAND</sequence>
<reference evidence="1 2" key="1">
    <citation type="submission" date="2022-06" db="EMBL/GenBank/DDBJ databases">
        <title>Genomic Encyclopedia of Archaeal and Bacterial Type Strains, Phase II (KMG-II): from individual species to whole genera.</title>
        <authorList>
            <person name="Goeker M."/>
        </authorList>
    </citation>
    <scope>NUCLEOTIDE SEQUENCE [LARGE SCALE GENOMIC DNA]</scope>
    <source>
        <strain evidence="1 2">DSM 44693</strain>
    </source>
</reference>
<protein>
    <recommendedName>
        <fullName evidence="3">Type III secretion system (T3SS) SseB-like protein</fullName>
    </recommendedName>
</protein>
<proteinExistence type="predicted"/>